<dbReference type="AlphaFoldDB" id="A0A1M5D947"/>
<evidence type="ECO:0000313" key="2">
    <source>
        <dbReference type="Proteomes" id="UP000184501"/>
    </source>
</evidence>
<proteinExistence type="predicted"/>
<reference evidence="1 2" key="1">
    <citation type="submission" date="2016-11" db="EMBL/GenBank/DDBJ databases">
        <authorList>
            <person name="Jaros S."/>
            <person name="Januszkiewicz K."/>
            <person name="Wedrychowicz H."/>
        </authorList>
    </citation>
    <scope>NUCLEOTIDE SEQUENCE [LARGE SCALE GENOMIC DNA]</scope>
    <source>
        <strain evidence="1 2">DSM 44523</strain>
    </source>
</reference>
<keyword evidence="2" id="KW-1185">Reference proteome</keyword>
<evidence type="ECO:0000313" key="1">
    <source>
        <dbReference type="EMBL" id="SHF63405.1"/>
    </source>
</evidence>
<sequence length="84" mass="8760">MSCARERLRHAFAVWQQRSLVTWELDLSALAPPPAGLPEAARSRHATAVASSSTIRAGIASRVTPSIVVGGATRAAPNLDASTP</sequence>
<dbReference type="STRING" id="2017.SAMN05444320_104346"/>
<dbReference type="EMBL" id="FQVN01000004">
    <property type="protein sequence ID" value="SHF63405.1"/>
    <property type="molecule type" value="Genomic_DNA"/>
</dbReference>
<organism evidence="1 2">
    <name type="scientific">Streptoalloteichus hindustanus</name>
    <dbReference type="NCBI Taxonomy" id="2017"/>
    <lineage>
        <taxon>Bacteria</taxon>
        <taxon>Bacillati</taxon>
        <taxon>Actinomycetota</taxon>
        <taxon>Actinomycetes</taxon>
        <taxon>Pseudonocardiales</taxon>
        <taxon>Pseudonocardiaceae</taxon>
        <taxon>Streptoalloteichus</taxon>
    </lineage>
</organism>
<name>A0A1M5D947_STRHI</name>
<protein>
    <submittedName>
        <fullName evidence="1">Uncharacterized protein</fullName>
    </submittedName>
</protein>
<accession>A0A1M5D947</accession>
<gene>
    <name evidence="1" type="ORF">SAMN05444320_104346</name>
</gene>
<dbReference type="Proteomes" id="UP000184501">
    <property type="component" value="Unassembled WGS sequence"/>
</dbReference>